<feature type="chain" id="PRO_5038786883" evidence="5">
    <location>
        <begin position="19"/>
        <end position="648"/>
    </location>
</feature>
<dbReference type="Proteomes" id="UP000275024">
    <property type="component" value="Unassembled WGS sequence"/>
</dbReference>
<dbReference type="InterPro" id="IPR015882">
    <property type="entry name" value="HEX_bac_N"/>
</dbReference>
<dbReference type="InterPro" id="IPR017853">
    <property type="entry name" value="GH"/>
</dbReference>
<dbReference type="PRINTS" id="PR00738">
    <property type="entry name" value="GLHYDRLASE20"/>
</dbReference>
<dbReference type="EMBL" id="RBDX01000032">
    <property type="protein sequence ID" value="RKN04786.1"/>
    <property type="molecule type" value="Genomic_DNA"/>
</dbReference>
<dbReference type="InterPro" id="IPR029018">
    <property type="entry name" value="Hex-like_dom2"/>
</dbReference>
<dbReference type="PANTHER" id="PTHR43678:SF1">
    <property type="entry name" value="BETA-N-ACETYLHEXOSAMINIDASE"/>
    <property type="match status" value="1"/>
</dbReference>
<keyword evidence="3" id="KW-0326">Glycosidase</keyword>
<evidence type="ECO:0000259" key="6">
    <source>
        <dbReference type="Pfam" id="PF00728"/>
    </source>
</evidence>
<feature type="domain" description="Beta-hexosaminidase bacterial type N-terminal" evidence="7">
    <location>
        <begin position="39"/>
        <end position="161"/>
    </location>
</feature>
<dbReference type="PROSITE" id="PS50231">
    <property type="entry name" value="RICIN_B_LECTIN"/>
    <property type="match status" value="1"/>
</dbReference>
<evidence type="ECO:0000256" key="3">
    <source>
        <dbReference type="ARBA" id="ARBA00023295"/>
    </source>
</evidence>
<evidence type="ECO:0000313" key="9">
    <source>
        <dbReference type="EMBL" id="RKN15992.1"/>
    </source>
</evidence>
<sequence>MGTLVAALALLVAPTVSAGADTSGAPGASDTSGTATAAPEVLPALAEWTARPGDTRLTPDSRLVVRNDALRADAETLADDLADATGLRLPVVEGRRAARGDIVLALDRSRAAELGAEGYELVVDDAVRVTGGTADGAFYGTRTVLQLLSGGTSLPRGRTVDLPAYPERGVGVCACYIHVSMEWFERLMRDMAHLKLNQLWIEAKVASDAYPGTRFWGYYTKDEVRQLSALARKYHITLVPEINSPGHMDPYLENHPELQLTDVEGERSPSRLDITEPAAFDFYTGLVDEALTVWDTPYWHMGADEYMLGSEYAAFPQIEAYARERFGPRAVPQDAFVDFVNQVNEHVRDDGRTLRIWNDGLTGDHTIPLDADIDVEFWLAEPDQPPSSLLAEGHRVMNAAYALYLVRGGFHMDTRELYESGWTPLRFEGETLPERHPGVTGAKITLWPDSAAAETENEVEAAAFLPLRFISQATWGSSRPTDDYDAFVALAERIGHAPGWPNVDRHPLPDGSYALTVPGTGERLTTTGPGAGAEAAFGAATTTWALTGTPDGYYRLRPVGADGASTDLCLDVTRGRRYLGAPLEVGAVVSVESCAAGVRTQRWQVVPDEGGVRLVNAISQLALALGDGGVAVQQAPDVVPGVVLRAES</sequence>
<dbReference type="CDD" id="cd23386">
    <property type="entry name" value="beta-trefoil_Ricin_LNBase"/>
    <property type="match status" value="1"/>
</dbReference>
<dbReference type="InterPro" id="IPR035992">
    <property type="entry name" value="Ricin_B-like_lectins"/>
</dbReference>
<dbReference type="Proteomes" id="UP000268652">
    <property type="component" value="Unassembled WGS sequence"/>
</dbReference>
<comment type="similarity">
    <text evidence="1">Belongs to the glycosyl hydrolase 20 family.</text>
</comment>
<dbReference type="GO" id="GO:0005975">
    <property type="term" value="P:carbohydrate metabolic process"/>
    <property type="evidence" value="ECO:0007669"/>
    <property type="project" value="InterPro"/>
</dbReference>
<feature type="active site" description="Proton donor" evidence="4">
    <location>
        <position position="305"/>
    </location>
</feature>
<dbReference type="SUPFAM" id="SSF50370">
    <property type="entry name" value="Ricin B-like lectins"/>
    <property type="match status" value="1"/>
</dbReference>
<dbReference type="Pfam" id="PF02838">
    <property type="entry name" value="Glyco_hydro_20b"/>
    <property type="match status" value="1"/>
</dbReference>
<evidence type="ECO:0000256" key="1">
    <source>
        <dbReference type="ARBA" id="ARBA00006285"/>
    </source>
</evidence>
<evidence type="ECO:0000313" key="11">
    <source>
        <dbReference type="Proteomes" id="UP000275024"/>
    </source>
</evidence>
<keyword evidence="2 8" id="KW-0378">Hydrolase</keyword>
<comment type="caution">
    <text evidence="8">The sequence shown here is derived from an EMBL/GenBank/DDBJ whole genome shotgun (WGS) entry which is preliminary data.</text>
</comment>
<accession>A0A3A9WB03</accession>
<dbReference type="InterPro" id="IPR015883">
    <property type="entry name" value="Glyco_hydro_20_cat"/>
</dbReference>
<evidence type="ECO:0000313" key="8">
    <source>
        <dbReference type="EMBL" id="RKN04786.1"/>
    </source>
</evidence>
<feature type="signal peptide" evidence="5">
    <location>
        <begin position="1"/>
        <end position="18"/>
    </location>
</feature>
<dbReference type="Pfam" id="PF00728">
    <property type="entry name" value="Glyco_hydro_20"/>
    <property type="match status" value="1"/>
</dbReference>
<dbReference type="PANTHER" id="PTHR43678">
    <property type="entry name" value="PUTATIVE (AFU_ORTHOLOGUE AFUA_2G00640)-RELATED"/>
    <property type="match status" value="1"/>
</dbReference>
<dbReference type="SUPFAM" id="SSF51445">
    <property type="entry name" value="(Trans)glycosidases"/>
    <property type="match status" value="1"/>
</dbReference>
<dbReference type="GO" id="GO:0004563">
    <property type="term" value="F:beta-N-acetylhexosaminidase activity"/>
    <property type="evidence" value="ECO:0007669"/>
    <property type="project" value="InterPro"/>
</dbReference>
<dbReference type="OrthoDB" id="9763537at2"/>
<dbReference type="SUPFAM" id="SSF55545">
    <property type="entry name" value="beta-N-acetylhexosaminidase-like domain"/>
    <property type="match status" value="1"/>
</dbReference>
<keyword evidence="5" id="KW-0732">Signal</keyword>
<proteinExistence type="inferred from homology"/>
<protein>
    <submittedName>
        <fullName evidence="8">Glycosyl hydrolase family 20</fullName>
    </submittedName>
</protein>
<organism evidence="8 11">
    <name type="scientific">Streptomyces radicis</name>
    <dbReference type="NCBI Taxonomy" id="1750517"/>
    <lineage>
        <taxon>Bacteria</taxon>
        <taxon>Bacillati</taxon>
        <taxon>Actinomycetota</taxon>
        <taxon>Actinomycetes</taxon>
        <taxon>Kitasatosporales</taxon>
        <taxon>Streptomycetaceae</taxon>
        <taxon>Streptomyces</taxon>
    </lineage>
</organism>
<dbReference type="Gene3D" id="3.20.20.80">
    <property type="entry name" value="Glycosidases"/>
    <property type="match status" value="1"/>
</dbReference>
<feature type="domain" description="Glycoside hydrolase family 20 catalytic" evidence="6">
    <location>
        <begin position="213"/>
        <end position="417"/>
    </location>
</feature>
<dbReference type="InterPro" id="IPR052764">
    <property type="entry name" value="GH20_Enzymes"/>
</dbReference>
<dbReference type="Gene3D" id="2.80.10.50">
    <property type="match status" value="1"/>
</dbReference>
<evidence type="ECO:0000256" key="4">
    <source>
        <dbReference type="PIRSR" id="PIRSR625705-1"/>
    </source>
</evidence>
<dbReference type="AlphaFoldDB" id="A0A3A9WB03"/>
<evidence type="ECO:0000256" key="5">
    <source>
        <dbReference type="SAM" id="SignalP"/>
    </source>
</evidence>
<keyword evidence="10" id="KW-1185">Reference proteome</keyword>
<dbReference type="InterPro" id="IPR025705">
    <property type="entry name" value="Beta_hexosaminidase_sua/sub"/>
</dbReference>
<dbReference type="EMBL" id="RBDY01000029">
    <property type="protein sequence ID" value="RKN15992.1"/>
    <property type="molecule type" value="Genomic_DNA"/>
</dbReference>
<name>A0A3A9WB03_9ACTN</name>
<dbReference type="Gene3D" id="3.30.379.10">
    <property type="entry name" value="Chitobiase/beta-hexosaminidase domain 2-like"/>
    <property type="match status" value="1"/>
</dbReference>
<evidence type="ECO:0000256" key="2">
    <source>
        <dbReference type="ARBA" id="ARBA00022801"/>
    </source>
</evidence>
<reference evidence="10 11" key="1">
    <citation type="submission" date="2018-09" db="EMBL/GenBank/DDBJ databases">
        <title>Streptomyces sp. nov. DS1-2, an endophytic actinomycete isolated from roots of Dendrobium scabrilingue.</title>
        <authorList>
            <person name="Kuncharoen N."/>
            <person name="Kudo T."/>
            <person name="Ohkuma M."/>
            <person name="Yuki M."/>
            <person name="Tanasupawat S."/>
        </authorList>
    </citation>
    <scope>NUCLEOTIDE SEQUENCE [LARGE SCALE GENOMIC DNA]</scope>
    <source>
        <strain evidence="8 11">AZ1-7</strain>
        <strain evidence="9 10">DS1-2</strain>
    </source>
</reference>
<gene>
    <name evidence="9" type="ORF">D7318_26320</name>
    <name evidence="8" type="ORF">D7319_27275</name>
</gene>
<evidence type="ECO:0000313" key="10">
    <source>
        <dbReference type="Proteomes" id="UP000268652"/>
    </source>
</evidence>
<evidence type="ECO:0000259" key="7">
    <source>
        <dbReference type="Pfam" id="PF02838"/>
    </source>
</evidence>